<gene>
    <name evidence="1" type="ORF">GK108_12750</name>
</gene>
<sequence length="186" mass="21321">MAKKDDSDERDDLSRLLVSTILPVKTMAQELEVVADTSPLHWARLKQVRPRAFYREQPQLLVSLDARPTDMANLSELLRDPLNNPSWDWRETLYTLQADGLHLYLAPDFMIDQVKLTYYRYPVNIDLNGYITDSGSAASTINPELEDVACDQILDRLAKEAFRIWQSSGGFQLAADRIATEERETF</sequence>
<keyword evidence="2" id="KW-1185">Reference proteome</keyword>
<proteinExistence type="predicted"/>
<evidence type="ECO:0000313" key="2">
    <source>
        <dbReference type="Proteomes" id="UP000474175"/>
    </source>
</evidence>
<evidence type="ECO:0000313" key="1">
    <source>
        <dbReference type="EMBL" id="NDU95745.1"/>
    </source>
</evidence>
<dbReference type="AlphaFoldDB" id="A0A6L9L545"/>
<comment type="caution">
    <text evidence="1">The sequence shown here is derived from an EMBL/GenBank/DDBJ whole genome shotgun (WGS) entry which is preliminary data.</text>
</comment>
<dbReference type="EMBL" id="JAAFZH010000004">
    <property type="protein sequence ID" value="NDU95745.1"/>
    <property type="molecule type" value="Genomic_DNA"/>
</dbReference>
<accession>A0A6L9L545</accession>
<name>A0A6L9L545_9BACT</name>
<reference evidence="1 2" key="1">
    <citation type="submission" date="2020-02" db="EMBL/GenBank/DDBJ databases">
        <title>Draft genome sequence of two Spirosoma agri KCTC 52727 and Spirosoma terrae KCTC 52035.</title>
        <authorList>
            <person name="Rojas J."/>
            <person name="Ambika Manirajan B."/>
            <person name="Suarez C."/>
            <person name="Ratering S."/>
            <person name="Schnell S."/>
        </authorList>
    </citation>
    <scope>NUCLEOTIDE SEQUENCE [LARGE SCALE GENOMIC DNA]</scope>
    <source>
        <strain evidence="1 2">KCTC 52035</strain>
    </source>
</reference>
<dbReference type="Proteomes" id="UP000474175">
    <property type="component" value="Unassembled WGS sequence"/>
</dbReference>
<organism evidence="1 2">
    <name type="scientific">Spirosoma terrae</name>
    <dbReference type="NCBI Taxonomy" id="1968276"/>
    <lineage>
        <taxon>Bacteria</taxon>
        <taxon>Pseudomonadati</taxon>
        <taxon>Bacteroidota</taxon>
        <taxon>Cytophagia</taxon>
        <taxon>Cytophagales</taxon>
        <taxon>Cytophagaceae</taxon>
        <taxon>Spirosoma</taxon>
    </lineage>
</organism>
<protein>
    <submittedName>
        <fullName evidence="1">Uncharacterized protein</fullName>
    </submittedName>
</protein>
<dbReference type="RefSeq" id="WP_163948359.1">
    <property type="nucleotide sequence ID" value="NZ_JAAFZH010000004.1"/>
</dbReference>